<dbReference type="PANTHER" id="PTHR45754">
    <property type="entry name" value="METHYLENETETRAHYDROFOLATE REDUCTASE"/>
    <property type="match status" value="1"/>
</dbReference>
<keyword evidence="5 9" id="KW-0274">FAD</keyword>
<organism evidence="10">
    <name type="scientific">Thermodesulfobium narugense</name>
    <dbReference type="NCBI Taxonomy" id="184064"/>
    <lineage>
        <taxon>Bacteria</taxon>
        <taxon>Pseudomonadati</taxon>
        <taxon>Thermodesulfobiota</taxon>
        <taxon>Thermodesulfobiia</taxon>
        <taxon>Thermodesulfobiales</taxon>
        <taxon>Thermodesulfobiaceae</taxon>
        <taxon>Thermodesulfobium</taxon>
    </lineage>
</organism>
<comment type="catalytic activity">
    <reaction evidence="8">
        <text>(6S)-5-methyl-5,6,7,8-tetrahydrofolate + NAD(+) = (6R)-5,10-methylene-5,6,7,8-tetrahydrofolate + NADH + H(+)</text>
        <dbReference type="Rhea" id="RHEA:19821"/>
        <dbReference type="ChEBI" id="CHEBI:15378"/>
        <dbReference type="ChEBI" id="CHEBI:15636"/>
        <dbReference type="ChEBI" id="CHEBI:18608"/>
        <dbReference type="ChEBI" id="CHEBI:57540"/>
        <dbReference type="ChEBI" id="CHEBI:57945"/>
        <dbReference type="EC" id="1.5.1.54"/>
    </reaction>
    <physiologicalReaction direction="right-to-left" evidence="8">
        <dbReference type="Rhea" id="RHEA:19823"/>
    </physiologicalReaction>
</comment>
<gene>
    <name evidence="10" type="ORF">ENL70_04105</name>
</gene>
<evidence type="ECO:0000256" key="5">
    <source>
        <dbReference type="ARBA" id="ARBA00022827"/>
    </source>
</evidence>
<accession>A0A7C5PQW2</accession>
<evidence type="ECO:0000256" key="4">
    <source>
        <dbReference type="ARBA" id="ARBA00022630"/>
    </source>
</evidence>
<protein>
    <recommendedName>
        <fullName evidence="9">Methylenetetrahydrofolate reductase</fullName>
    </recommendedName>
</protein>
<dbReference type="GO" id="GO:0106312">
    <property type="term" value="F:methylenetetrahydrofolate reductase (NADH) activity"/>
    <property type="evidence" value="ECO:0007669"/>
    <property type="project" value="UniProtKB-EC"/>
</dbReference>
<dbReference type="GO" id="GO:0071949">
    <property type="term" value="F:FAD binding"/>
    <property type="evidence" value="ECO:0007669"/>
    <property type="project" value="TreeGrafter"/>
</dbReference>
<dbReference type="SUPFAM" id="SSF51730">
    <property type="entry name" value="FAD-linked oxidoreductase"/>
    <property type="match status" value="1"/>
</dbReference>
<dbReference type="PANTHER" id="PTHR45754:SF3">
    <property type="entry name" value="METHYLENETETRAHYDROFOLATE REDUCTASE (NADPH)"/>
    <property type="match status" value="1"/>
</dbReference>
<comment type="pathway">
    <text evidence="7">Amino-acid biosynthesis; L-methionine biosynthesis via de novo pathway.</text>
</comment>
<dbReference type="AlphaFoldDB" id="A0A7C5PQW2"/>
<dbReference type="InterPro" id="IPR003171">
    <property type="entry name" value="Mehydrof_redctse-like"/>
</dbReference>
<dbReference type="InterPro" id="IPR029041">
    <property type="entry name" value="FAD-linked_oxidoreductase-like"/>
</dbReference>
<dbReference type="Pfam" id="PF02219">
    <property type="entry name" value="MTHFR"/>
    <property type="match status" value="1"/>
</dbReference>
<comment type="pathway">
    <text evidence="2 9">One-carbon metabolism; tetrahydrofolate interconversion.</text>
</comment>
<evidence type="ECO:0000256" key="8">
    <source>
        <dbReference type="ARBA" id="ARBA00048628"/>
    </source>
</evidence>
<dbReference type="EMBL" id="DRUY01000137">
    <property type="protein sequence ID" value="HHI65712.1"/>
    <property type="molecule type" value="Genomic_DNA"/>
</dbReference>
<keyword evidence="6 9" id="KW-0560">Oxidoreductase</keyword>
<evidence type="ECO:0000256" key="2">
    <source>
        <dbReference type="ARBA" id="ARBA00004777"/>
    </source>
</evidence>
<reference evidence="10" key="1">
    <citation type="journal article" date="2020" name="mSystems">
        <title>Genome- and Community-Level Interaction Insights into Carbon Utilization and Element Cycling Functions of Hydrothermarchaeota in Hydrothermal Sediment.</title>
        <authorList>
            <person name="Zhou Z."/>
            <person name="Liu Y."/>
            <person name="Xu W."/>
            <person name="Pan J."/>
            <person name="Luo Z.H."/>
            <person name="Li M."/>
        </authorList>
    </citation>
    <scope>NUCLEOTIDE SEQUENCE [LARGE SCALE GENOMIC DNA]</scope>
    <source>
        <strain evidence="10">SpSt-1019</strain>
    </source>
</reference>
<evidence type="ECO:0000256" key="3">
    <source>
        <dbReference type="ARBA" id="ARBA00006743"/>
    </source>
</evidence>
<sequence length="287" mass="33386">MTLRIKERYKSEKTGFSLEFFPPKEVEQEKKFKETIKKYVDLKPLYASITYGAGGTTQDKTFEIVEFINSLDVFAVMPHLTCIGATKSSINSLIKKYDELKVFNILALRGDPPKNVENFDISKGEFKHAIDLVKYVREYFDHFSIGVAFYPEGHSQARSFEEDFEHCIEKFKIADFAISQMFFDNAYFLRYRDLVIKRGVDITLVPGIIPIGNFERIKEFARFCKVTIPTKLEDIMSKVSSSEDMKKAGIDWAIKQCSELIKEGVMFFHFYTLNQFELCSEVIKNFW</sequence>
<evidence type="ECO:0000313" key="10">
    <source>
        <dbReference type="EMBL" id="HHI65712.1"/>
    </source>
</evidence>
<evidence type="ECO:0000256" key="1">
    <source>
        <dbReference type="ARBA" id="ARBA00001974"/>
    </source>
</evidence>
<dbReference type="Gene3D" id="3.20.20.220">
    <property type="match status" value="1"/>
</dbReference>
<dbReference type="UniPathway" id="UPA00193"/>
<evidence type="ECO:0000256" key="9">
    <source>
        <dbReference type="RuleBase" id="RU003862"/>
    </source>
</evidence>
<dbReference type="GO" id="GO:0009086">
    <property type="term" value="P:methionine biosynthetic process"/>
    <property type="evidence" value="ECO:0007669"/>
    <property type="project" value="TreeGrafter"/>
</dbReference>
<comment type="similarity">
    <text evidence="3 9">Belongs to the methylenetetrahydrofolate reductase family.</text>
</comment>
<evidence type="ECO:0000256" key="7">
    <source>
        <dbReference type="ARBA" id="ARBA00034478"/>
    </source>
</evidence>
<comment type="cofactor">
    <cofactor evidence="1 9">
        <name>FAD</name>
        <dbReference type="ChEBI" id="CHEBI:57692"/>
    </cofactor>
</comment>
<dbReference type="CDD" id="cd00537">
    <property type="entry name" value="MTHFR"/>
    <property type="match status" value="1"/>
</dbReference>
<dbReference type="GO" id="GO:0005829">
    <property type="term" value="C:cytosol"/>
    <property type="evidence" value="ECO:0007669"/>
    <property type="project" value="TreeGrafter"/>
</dbReference>
<proteinExistence type="inferred from homology"/>
<keyword evidence="4 9" id="KW-0285">Flavoprotein</keyword>
<name>A0A7C5PQW2_9BACT</name>
<evidence type="ECO:0000256" key="6">
    <source>
        <dbReference type="ARBA" id="ARBA00023002"/>
    </source>
</evidence>
<comment type="caution">
    <text evidence="10">The sequence shown here is derived from an EMBL/GenBank/DDBJ whole genome shotgun (WGS) entry which is preliminary data.</text>
</comment>
<dbReference type="GO" id="GO:0035999">
    <property type="term" value="P:tetrahydrofolate interconversion"/>
    <property type="evidence" value="ECO:0007669"/>
    <property type="project" value="UniProtKB-UniPathway"/>
</dbReference>